<dbReference type="GO" id="GO:0009982">
    <property type="term" value="F:pseudouridine synthase activity"/>
    <property type="evidence" value="ECO:0007669"/>
    <property type="project" value="InterPro"/>
</dbReference>
<dbReference type="PANTHER" id="PTHR47683">
    <property type="entry name" value="PSEUDOURIDINE SYNTHASE FAMILY PROTEIN-RELATED"/>
    <property type="match status" value="1"/>
</dbReference>
<dbReference type="InterPro" id="IPR036986">
    <property type="entry name" value="S4_RNA-bd_sf"/>
</dbReference>
<dbReference type="GO" id="GO:0003723">
    <property type="term" value="F:RNA binding"/>
    <property type="evidence" value="ECO:0007669"/>
    <property type="project" value="UniProtKB-KW"/>
</dbReference>
<keyword evidence="5" id="KW-1185">Reference proteome</keyword>
<dbReference type="Proteomes" id="UP000051820">
    <property type="component" value="Unassembled WGS sequence"/>
</dbReference>
<dbReference type="CDD" id="cd02553">
    <property type="entry name" value="PseudoU_synth_RsuA"/>
    <property type="match status" value="1"/>
</dbReference>
<reference evidence="4 5" key="1">
    <citation type="journal article" date="2015" name="Genome Announc.">
        <title>Expanding the biotechnology potential of lactobacilli through comparative genomics of 213 strains and associated genera.</title>
        <authorList>
            <person name="Sun Z."/>
            <person name="Harris H.M."/>
            <person name="McCann A."/>
            <person name="Guo C."/>
            <person name="Argimon S."/>
            <person name="Zhang W."/>
            <person name="Yang X."/>
            <person name="Jeffery I.B."/>
            <person name="Cooney J.C."/>
            <person name="Kagawa T.F."/>
            <person name="Liu W."/>
            <person name="Song Y."/>
            <person name="Salvetti E."/>
            <person name="Wrobel A."/>
            <person name="Rasinkangas P."/>
            <person name="Parkhill J."/>
            <person name="Rea M.C."/>
            <person name="O'Sullivan O."/>
            <person name="Ritari J."/>
            <person name="Douillard F.P."/>
            <person name="Paul Ross R."/>
            <person name="Yang R."/>
            <person name="Briner A.E."/>
            <person name="Felis G.E."/>
            <person name="de Vos W.M."/>
            <person name="Barrangou R."/>
            <person name="Klaenhammer T.R."/>
            <person name="Caufield P.W."/>
            <person name="Cui Y."/>
            <person name="Zhang H."/>
            <person name="O'Toole P.W."/>
        </authorList>
    </citation>
    <scope>NUCLEOTIDE SEQUENCE [LARGE SCALE GENOMIC DNA]</scope>
    <source>
        <strain evidence="4 5">DSM 5007</strain>
    </source>
</reference>
<evidence type="ECO:0000256" key="1">
    <source>
        <dbReference type="ARBA" id="ARBA00023235"/>
    </source>
</evidence>
<sequence>MKMIIDKFLHDQQVGSRSEIHDLIKQRRIQMDGQKVKSFKLSVNPQVNHVTVDGQLISGQQDYYYVLNKPAGVITATKDTHNKTVMDLINEPDRRDDLFPVGRLDKDTTGVLLIMNDGKLSHQLVSPKQHAEKIYHAELTANLSEDDLRQLIDGVTLKDGTFVQADGADMISSQPPVVELAIHEGKYHQIKRMIGYLGQKVVRLNRVSFAGINVSGLNPGEYRELTEQELSSIK</sequence>
<dbReference type="InterPro" id="IPR050343">
    <property type="entry name" value="RsuA_PseudoU_synthase"/>
</dbReference>
<evidence type="ECO:0000313" key="4">
    <source>
        <dbReference type="EMBL" id="KRM10857.1"/>
    </source>
</evidence>
<dbReference type="InterPro" id="IPR020103">
    <property type="entry name" value="PsdUridine_synth_cat_dom_sf"/>
</dbReference>
<dbReference type="STRING" id="1423807.FD16_GL001053"/>
<dbReference type="Gene3D" id="3.30.70.580">
    <property type="entry name" value="Pseudouridine synthase I, catalytic domain, N-terminal subdomain"/>
    <property type="match status" value="1"/>
</dbReference>
<dbReference type="CDD" id="cd00165">
    <property type="entry name" value="S4"/>
    <property type="match status" value="1"/>
</dbReference>
<dbReference type="EMBL" id="AZGF01000024">
    <property type="protein sequence ID" value="KRM10857.1"/>
    <property type="molecule type" value="Genomic_DNA"/>
</dbReference>
<dbReference type="SUPFAM" id="SSF55120">
    <property type="entry name" value="Pseudouridine synthase"/>
    <property type="match status" value="1"/>
</dbReference>
<dbReference type="PANTHER" id="PTHR47683:SF4">
    <property type="entry name" value="PSEUDOURIDINE SYNTHASE"/>
    <property type="match status" value="1"/>
</dbReference>
<keyword evidence="2" id="KW-0694">RNA-binding</keyword>
<dbReference type="Gene3D" id="3.30.70.1560">
    <property type="entry name" value="Alpha-L RNA-binding motif"/>
    <property type="match status" value="1"/>
</dbReference>
<dbReference type="InterPro" id="IPR042092">
    <property type="entry name" value="PsdUridine_s_RsuA/RluB/E/F_cat"/>
</dbReference>
<dbReference type="AlphaFoldDB" id="A0A0R1W5C9"/>
<dbReference type="InterPro" id="IPR006145">
    <property type="entry name" value="PsdUridine_synth_RsuA/RluA"/>
</dbReference>
<evidence type="ECO:0000259" key="3">
    <source>
        <dbReference type="Pfam" id="PF00849"/>
    </source>
</evidence>
<dbReference type="NCBIfam" id="TIGR00093">
    <property type="entry name" value="pseudouridine synthase"/>
    <property type="match status" value="1"/>
</dbReference>
<dbReference type="OrthoDB" id="9807213at2"/>
<feature type="domain" description="Pseudouridine synthase RsuA/RluA-like" evidence="3">
    <location>
        <begin position="63"/>
        <end position="194"/>
    </location>
</feature>
<dbReference type="Gene3D" id="3.10.290.10">
    <property type="entry name" value="RNA-binding S4 domain"/>
    <property type="match status" value="1"/>
</dbReference>
<proteinExistence type="predicted"/>
<dbReference type="PATRIC" id="fig|1423807.3.peg.1072"/>
<name>A0A0R1W5C9_9LACO</name>
<comment type="caution">
    <text evidence="4">The sequence shown here is derived from an EMBL/GenBank/DDBJ whole genome shotgun (WGS) entry which is preliminary data.</text>
</comment>
<protein>
    <submittedName>
        <fullName evidence="4">Pseudouridylate synthase</fullName>
    </submittedName>
</protein>
<evidence type="ECO:0000256" key="2">
    <source>
        <dbReference type="PROSITE-ProRule" id="PRU00182"/>
    </source>
</evidence>
<accession>A0A0R1W5C9</accession>
<gene>
    <name evidence="4" type="ORF">FD16_GL001053</name>
</gene>
<dbReference type="GO" id="GO:0001522">
    <property type="term" value="P:pseudouridine synthesis"/>
    <property type="evidence" value="ECO:0007669"/>
    <property type="project" value="InterPro"/>
</dbReference>
<dbReference type="GO" id="GO:0140098">
    <property type="term" value="F:catalytic activity, acting on RNA"/>
    <property type="evidence" value="ECO:0007669"/>
    <property type="project" value="UniProtKB-ARBA"/>
</dbReference>
<organism evidence="4 5">
    <name type="scientific">Paucilactobacillus suebicus DSM 5007 = KCTC 3549</name>
    <dbReference type="NCBI Taxonomy" id="1423807"/>
    <lineage>
        <taxon>Bacteria</taxon>
        <taxon>Bacillati</taxon>
        <taxon>Bacillota</taxon>
        <taxon>Bacilli</taxon>
        <taxon>Lactobacillales</taxon>
        <taxon>Lactobacillaceae</taxon>
        <taxon>Paucilactobacillus</taxon>
    </lineage>
</organism>
<dbReference type="InterPro" id="IPR000748">
    <property type="entry name" value="PsdUridine_synth_RsuA/RluB/E/F"/>
</dbReference>
<keyword evidence="1" id="KW-0413">Isomerase</keyword>
<dbReference type="SUPFAM" id="SSF55174">
    <property type="entry name" value="Alpha-L RNA-binding motif"/>
    <property type="match status" value="1"/>
</dbReference>
<dbReference type="InterPro" id="IPR020094">
    <property type="entry name" value="TruA/RsuA/RluB/E/F_N"/>
</dbReference>
<dbReference type="GO" id="GO:0006396">
    <property type="term" value="P:RNA processing"/>
    <property type="evidence" value="ECO:0007669"/>
    <property type="project" value="UniProtKB-ARBA"/>
</dbReference>
<dbReference type="Pfam" id="PF00849">
    <property type="entry name" value="PseudoU_synth_2"/>
    <property type="match status" value="1"/>
</dbReference>
<dbReference type="eggNOG" id="COG1187">
    <property type="taxonomic scope" value="Bacteria"/>
</dbReference>
<dbReference type="PROSITE" id="PS50889">
    <property type="entry name" value="S4"/>
    <property type="match status" value="1"/>
</dbReference>
<evidence type="ECO:0000313" key="5">
    <source>
        <dbReference type="Proteomes" id="UP000051820"/>
    </source>
</evidence>